<name>A0AAV2Z118_9STRA</name>
<evidence type="ECO:0000313" key="1">
    <source>
        <dbReference type="EMBL" id="DAZ99304.1"/>
    </source>
</evidence>
<protein>
    <submittedName>
        <fullName evidence="1">Uncharacterized protein</fullName>
    </submittedName>
</protein>
<organism evidence="1 2">
    <name type="scientific">Lagenidium giganteum</name>
    <dbReference type="NCBI Taxonomy" id="4803"/>
    <lineage>
        <taxon>Eukaryota</taxon>
        <taxon>Sar</taxon>
        <taxon>Stramenopiles</taxon>
        <taxon>Oomycota</taxon>
        <taxon>Peronosporomycetes</taxon>
        <taxon>Pythiales</taxon>
        <taxon>Pythiaceae</taxon>
    </lineage>
</organism>
<accession>A0AAV2Z118</accession>
<evidence type="ECO:0000313" key="2">
    <source>
        <dbReference type="Proteomes" id="UP001146120"/>
    </source>
</evidence>
<reference evidence="1" key="2">
    <citation type="journal article" date="2023" name="Microbiol Resour">
        <title>Decontamination and Annotation of the Draft Genome Sequence of the Oomycete Lagenidium giganteum ARSEF 373.</title>
        <authorList>
            <person name="Morgan W.R."/>
            <person name="Tartar A."/>
        </authorList>
    </citation>
    <scope>NUCLEOTIDE SEQUENCE</scope>
    <source>
        <strain evidence="1">ARSEF 373</strain>
    </source>
</reference>
<proteinExistence type="predicted"/>
<keyword evidence="2" id="KW-1185">Reference proteome</keyword>
<comment type="caution">
    <text evidence="1">The sequence shown here is derived from an EMBL/GenBank/DDBJ whole genome shotgun (WGS) entry which is preliminary data.</text>
</comment>
<dbReference type="EMBL" id="DAKRPA010000086">
    <property type="protein sequence ID" value="DAZ99304.1"/>
    <property type="molecule type" value="Genomic_DNA"/>
</dbReference>
<dbReference type="Proteomes" id="UP001146120">
    <property type="component" value="Unassembled WGS sequence"/>
</dbReference>
<reference evidence="1" key="1">
    <citation type="submission" date="2022-11" db="EMBL/GenBank/DDBJ databases">
        <authorList>
            <person name="Morgan W.R."/>
            <person name="Tartar A."/>
        </authorList>
    </citation>
    <scope>NUCLEOTIDE SEQUENCE</scope>
    <source>
        <strain evidence="1">ARSEF 373</strain>
    </source>
</reference>
<sequence>MTDLKEAAYLLGCAIVRDRATRTIYISQQKYATKVLDRFRALLPHPFTTPMKSQCKAGYGNETSVTARAKCNDVSNHTWAKLAL</sequence>
<dbReference type="AlphaFoldDB" id="A0AAV2Z118"/>
<gene>
    <name evidence="1" type="ORF">N0F65_005472</name>
</gene>